<proteinExistence type="predicted"/>
<organism evidence="1 2">
    <name type="scientific">Populus alba x Populus x berolinensis</name>
    <dbReference type="NCBI Taxonomy" id="444605"/>
    <lineage>
        <taxon>Eukaryota</taxon>
        <taxon>Viridiplantae</taxon>
        <taxon>Streptophyta</taxon>
        <taxon>Embryophyta</taxon>
        <taxon>Tracheophyta</taxon>
        <taxon>Spermatophyta</taxon>
        <taxon>Magnoliopsida</taxon>
        <taxon>eudicotyledons</taxon>
        <taxon>Gunneridae</taxon>
        <taxon>Pentapetalae</taxon>
        <taxon>rosids</taxon>
        <taxon>fabids</taxon>
        <taxon>Malpighiales</taxon>
        <taxon>Salicaceae</taxon>
        <taxon>Saliceae</taxon>
        <taxon>Populus</taxon>
    </lineage>
</organism>
<dbReference type="Proteomes" id="UP001164929">
    <property type="component" value="Chromosome 7"/>
</dbReference>
<sequence>MGKCSYMMKPPIDVVNDFHRCSSMLLNTKLACLPLIRVGIHKFRLPIWDVFDL</sequence>
<accession>A0AAD6QIP5</accession>
<name>A0AAD6QIP5_9ROSI</name>
<keyword evidence="2" id="KW-1185">Reference proteome</keyword>
<reference evidence="1" key="1">
    <citation type="journal article" date="2023" name="Mol. Ecol. Resour.">
        <title>Chromosome-level genome assembly of a triploid poplar Populus alba 'Berolinensis'.</title>
        <authorList>
            <person name="Chen S."/>
            <person name="Yu Y."/>
            <person name="Wang X."/>
            <person name="Wang S."/>
            <person name="Zhang T."/>
            <person name="Zhou Y."/>
            <person name="He R."/>
            <person name="Meng N."/>
            <person name="Wang Y."/>
            <person name="Liu W."/>
            <person name="Liu Z."/>
            <person name="Liu J."/>
            <person name="Guo Q."/>
            <person name="Huang H."/>
            <person name="Sederoff R.R."/>
            <person name="Wang G."/>
            <person name="Qu G."/>
            <person name="Chen S."/>
        </authorList>
    </citation>
    <scope>NUCLEOTIDE SEQUENCE</scope>
    <source>
        <strain evidence="1">SC-2020</strain>
    </source>
</reference>
<dbReference type="AlphaFoldDB" id="A0AAD6QIP5"/>
<evidence type="ECO:0000313" key="2">
    <source>
        <dbReference type="Proteomes" id="UP001164929"/>
    </source>
</evidence>
<gene>
    <name evidence="1" type="ORF">NC653_019351</name>
</gene>
<comment type="caution">
    <text evidence="1">The sequence shown here is derived from an EMBL/GenBank/DDBJ whole genome shotgun (WGS) entry which is preliminary data.</text>
</comment>
<dbReference type="EMBL" id="JAQIZT010000007">
    <property type="protein sequence ID" value="KAJ6991109.1"/>
    <property type="molecule type" value="Genomic_DNA"/>
</dbReference>
<evidence type="ECO:0000313" key="1">
    <source>
        <dbReference type="EMBL" id="KAJ6991109.1"/>
    </source>
</evidence>
<protein>
    <submittedName>
        <fullName evidence="1">Uncharacterized protein</fullName>
    </submittedName>
</protein>